<keyword evidence="3" id="KW-0378">Hydrolase</keyword>
<dbReference type="InterPro" id="IPR004808">
    <property type="entry name" value="AP_endonuc_1"/>
</dbReference>
<accession>I4Z5T0</accession>
<dbReference type="HOGENOM" id="CLU_027539_3_1_4"/>
<dbReference type="GO" id="GO:0046872">
    <property type="term" value="F:metal ion binding"/>
    <property type="evidence" value="ECO:0007669"/>
    <property type="project" value="UniProtKB-KW"/>
</dbReference>
<dbReference type="InterPro" id="IPR005135">
    <property type="entry name" value="Endo/exonuclease/phosphatase"/>
</dbReference>
<dbReference type="GeneID" id="92352161"/>
<dbReference type="EMBL" id="JH660676">
    <property type="protein sequence ID" value="EIM31572.1"/>
    <property type="molecule type" value="Genomic_DNA"/>
</dbReference>
<reference evidence="8 9" key="1">
    <citation type="submission" date="2012-04" db="EMBL/GenBank/DDBJ databases">
        <title>Improved High-Quality Draft sequence of Leptothrix ochracea L12.</title>
        <authorList>
            <consortium name="US DOE Joint Genome Institute"/>
            <person name="Lucas S."/>
            <person name="Han J."/>
            <person name="Lapidus A."/>
            <person name="Cheng J.-F."/>
            <person name="Goodwin L."/>
            <person name="Pitluck S."/>
            <person name="Peters L."/>
            <person name="Zeytun A."/>
            <person name="Detter J.C."/>
            <person name="Han C."/>
            <person name="Tapia R."/>
            <person name="Land M."/>
            <person name="Hauser L."/>
            <person name="Kyrpides N."/>
            <person name="Ivanova N."/>
            <person name="Pagani I."/>
            <person name="Stepanauskas R."/>
            <person name="Masland D."/>
            <person name="Poulton N."/>
            <person name="Emerson D."/>
            <person name="Fleming E."/>
            <person name="Woyke T."/>
        </authorList>
    </citation>
    <scope>NUCLEOTIDE SEQUENCE [LARGE SCALE GENOMIC DNA]</scope>
    <source>
        <strain evidence="8 9">L12</strain>
    </source>
</reference>
<evidence type="ECO:0000256" key="4">
    <source>
        <dbReference type="ARBA" id="ARBA00022842"/>
    </source>
</evidence>
<name>I4Z5T0_9BURK</name>
<dbReference type="GO" id="GO:0006284">
    <property type="term" value="P:base-excision repair"/>
    <property type="evidence" value="ECO:0007669"/>
    <property type="project" value="TreeGrafter"/>
</dbReference>
<dbReference type="PROSITE" id="PS51435">
    <property type="entry name" value="AP_NUCLEASE_F1_4"/>
    <property type="match status" value="1"/>
</dbReference>
<evidence type="ECO:0000256" key="1">
    <source>
        <dbReference type="ARBA" id="ARBA00007092"/>
    </source>
</evidence>
<proteinExistence type="inferred from homology"/>
<keyword evidence="4 5" id="KW-0460">Magnesium</keyword>
<dbReference type="NCBIfam" id="TIGR00633">
    <property type="entry name" value="xth"/>
    <property type="match status" value="1"/>
</dbReference>
<feature type="binding site" evidence="5">
    <location>
        <position position="7"/>
    </location>
    <ligand>
        <name>Mg(2+)</name>
        <dbReference type="ChEBI" id="CHEBI:18420"/>
        <label>1</label>
    </ligand>
</feature>
<feature type="binding site" evidence="5">
    <location>
        <position position="35"/>
    </location>
    <ligand>
        <name>Mg(2+)</name>
        <dbReference type="ChEBI" id="CHEBI:18420"/>
        <label>1</label>
    </ligand>
</feature>
<dbReference type="PANTHER" id="PTHR22748">
    <property type="entry name" value="AP ENDONUCLEASE"/>
    <property type="match status" value="1"/>
</dbReference>
<dbReference type="PANTHER" id="PTHR22748:SF6">
    <property type="entry name" value="DNA-(APURINIC OR APYRIMIDINIC SITE) ENDONUCLEASE"/>
    <property type="match status" value="1"/>
</dbReference>
<dbReference type="InterPro" id="IPR036691">
    <property type="entry name" value="Endo/exonu/phosph_ase_sf"/>
</dbReference>
<protein>
    <submittedName>
        <fullName evidence="8">Exodeoxyribonuclease III Xth</fullName>
    </submittedName>
</protein>
<feature type="site" description="Transition state stabilizer" evidence="6">
    <location>
        <position position="153"/>
    </location>
</feature>
<evidence type="ECO:0000256" key="5">
    <source>
        <dbReference type="PIRSR" id="PIRSR604808-2"/>
    </source>
</evidence>
<dbReference type="GO" id="GO:0008311">
    <property type="term" value="F:double-stranded DNA 3'-5' DNA exonuclease activity"/>
    <property type="evidence" value="ECO:0007669"/>
    <property type="project" value="TreeGrafter"/>
</dbReference>
<dbReference type="GO" id="GO:0008081">
    <property type="term" value="F:phosphoric diester hydrolase activity"/>
    <property type="evidence" value="ECO:0007669"/>
    <property type="project" value="TreeGrafter"/>
</dbReference>
<evidence type="ECO:0000256" key="6">
    <source>
        <dbReference type="PIRSR" id="PIRSR604808-3"/>
    </source>
</evidence>
<feature type="domain" description="Endonuclease/exonuclease/phosphatase" evidence="7">
    <location>
        <begin position="4"/>
        <end position="167"/>
    </location>
</feature>
<comment type="cofactor">
    <cofactor evidence="5">
        <name>Mg(2+)</name>
        <dbReference type="ChEBI" id="CHEBI:18420"/>
    </cofactor>
    <cofactor evidence="5">
        <name>Mn(2+)</name>
        <dbReference type="ChEBI" id="CHEBI:29035"/>
    </cofactor>
    <text evidence="5">Probably binds two magnesium or manganese ions per subunit.</text>
</comment>
<organism evidence="8 9">
    <name type="scientific">Leptothrix ochracea L12</name>
    <dbReference type="NCBI Taxonomy" id="735332"/>
    <lineage>
        <taxon>Bacteria</taxon>
        <taxon>Pseudomonadati</taxon>
        <taxon>Pseudomonadota</taxon>
        <taxon>Betaproteobacteria</taxon>
        <taxon>Burkholderiales</taxon>
        <taxon>Sphaerotilaceae</taxon>
        <taxon>Leptothrix</taxon>
    </lineage>
</organism>
<feature type="binding site" evidence="5">
    <location>
        <position position="151"/>
    </location>
    <ligand>
        <name>Mg(2+)</name>
        <dbReference type="ChEBI" id="CHEBI:18420"/>
        <label>1</label>
    </ligand>
</feature>
<keyword evidence="9" id="KW-1185">Reference proteome</keyword>
<evidence type="ECO:0000256" key="3">
    <source>
        <dbReference type="ARBA" id="ARBA00022801"/>
    </source>
</evidence>
<dbReference type="RefSeq" id="WP_009453352.1">
    <property type="nucleotide sequence ID" value="NZ_JH660676.1"/>
</dbReference>
<sequence length="190" mass="21333">MRLISLNLNGIRSATSKGLAAWIESIRPDCMGVQEIRAQPSDISNRFDTLGGMKGYFHCGQKNGYAGVGIYSIHEPSELYTGMNDAEFDAEGRWLEARFDTPFRKLSIVSAYFPSGSSSEDRQQAKFRFLNVILPILTRMKSEREFILMGDLNIAHKNIDIKNWKGNVKNVGSYQKNVPGWIIFSMGSAL</sequence>
<dbReference type="Proteomes" id="UP000053899">
    <property type="component" value="Unassembled WGS sequence"/>
</dbReference>
<dbReference type="SUPFAM" id="SSF56219">
    <property type="entry name" value="DNase I-like"/>
    <property type="match status" value="1"/>
</dbReference>
<dbReference type="GO" id="GO:0003906">
    <property type="term" value="F:DNA-(apurinic or apyrimidinic site) endonuclease activity"/>
    <property type="evidence" value="ECO:0007669"/>
    <property type="project" value="TreeGrafter"/>
</dbReference>
<comment type="similarity">
    <text evidence="1">Belongs to the DNA repair enzymes AP/ExoA family.</text>
</comment>
<dbReference type="Gene3D" id="3.60.10.10">
    <property type="entry name" value="Endonuclease/exonuclease/phosphatase"/>
    <property type="match status" value="1"/>
</dbReference>
<feature type="binding site" evidence="5">
    <location>
        <position position="153"/>
    </location>
    <ligand>
        <name>Mg(2+)</name>
        <dbReference type="ChEBI" id="CHEBI:18420"/>
        <label>1</label>
    </ligand>
</feature>
<keyword evidence="2 5" id="KW-0479">Metal-binding</keyword>
<evidence type="ECO:0000313" key="9">
    <source>
        <dbReference type="Proteomes" id="UP000053899"/>
    </source>
</evidence>
<gene>
    <name evidence="8" type="ORF">LepocDRAFT_00003040</name>
</gene>
<dbReference type="AlphaFoldDB" id="I4Z5T0"/>
<evidence type="ECO:0000313" key="8">
    <source>
        <dbReference type="EMBL" id="EIM31572.1"/>
    </source>
</evidence>
<evidence type="ECO:0000259" key="7">
    <source>
        <dbReference type="Pfam" id="PF03372"/>
    </source>
</evidence>
<evidence type="ECO:0000256" key="2">
    <source>
        <dbReference type="ARBA" id="ARBA00022723"/>
    </source>
</evidence>
<dbReference type="Pfam" id="PF03372">
    <property type="entry name" value="Exo_endo_phos"/>
    <property type="match status" value="1"/>
</dbReference>
<keyword evidence="5" id="KW-0464">Manganese</keyword>